<dbReference type="AlphaFoldDB" id="A0A0F9LY48"/>
<evidence type="ECO:0000313" key="1">
    <source>
        <dbReference type="EMBL" id="KKM69260.1"/>
    </source>
</evidence>
<comment type="caution">
    <text evidence="1">The sequence shown here is derived from an EMBL/GenBank/DDBJ whole genome shotgun (WGS) entry which is preliminary data.</text>
</comment>
<sequence length="88" mass="9818">MNRLHGLHRLAMLSAFMALFTLSLGGCAHNLQRSYVEAMEDTRMAVEADVQAGLYKPDARSDKTLKAWKDANEDAFMALIAQEQVEGF</sequence>
<protein>
    <submittedName>
        <fullName evidence="1">Uncharacterized protein</fullName>
    </submittedName>
</protein>
<name>A0A0F9LY48_9ZZZZ</name>
<reference evidence="1" key="1">
    <citation type="journal article" date="2015" name="Nature">
        <title>Complex archaea that bridge the gap between prokaryotes and eukaryotes.</title>
        <authorList>
            <person name="Spang A."/>
            <person name="Saw J.H."/>
            <person name="Jorgensen S.L."/>
            <person name="Zaremba-Niedzwiedzka K."/>
            <person name="Martijn J."/>
            <person name="Lind A.E."/>
            <person name="van Eijk R."/>
            <person name="Schleper C."/>
            <person name="Guy L."/>
            <person name="Ettema T.J."/>
        </authorList>
    </citation>
    <scope>NUCLEOTIDE SEQUENCE</scope>
</reference>
<proteinExistence type="predicted"/>
<accession>A0A0F9LY48</accession>
<gene>
    <name evidence="1" type="ORF">LCGC14_1452550</name>
</gene>
<dbReference type="PROSITE" id="PS51257">
    <property type="entry name" value="PROKAR_LIPOPROTEIN"/>
    <property type="match status" value="1"/>
</dbReference>
<dbReference type="EMBL" id="LAZR01010018">
    <property type="protein sequence ID" value="KKM69260.1"/>
    <property type="molecule type" value="Genomic_DNA"/>
</dbReference>
<organism evidence="1">
    <name type="scientific">marine sediment metagenome</name>
    <dbReference type="NCBI Taxonomy" id="412755"/>
    <lineage>
        <taxon>unclassified sequences</taxon>
        <taxon>metagenomes</taxon>
        <taxon>ecological metagenomes</taxon>
    </lineage>
</organism>